<dbReference type="Gene3D" id="3.40.50.720">
    <property type="entry name" value="NAD(P)-binding Rossmann-like Domain"/>
    <property type="match status" value="1"/>
</dbReference>
<proteinExistence type="predicted"/>
<accession>A0A6J4KEU4</accession>
<name>A0A6J4KEU4_9SPHI</name>
<dbReference type="PANTHER" id="PTHR43355:SF2">
    <property type="entry name" value="FLAVIN REDUCTASE (NADPH)"/>
    <property type="match status" value="1"/>
</dbReference>
<keyword evidence="2" id="KW-0830">Ubiquinone</keyword>
<dbReference type="EMBL" id="CADCTQ010000470">
    <property type="protein sequence ID" value="CAA9304079.1"/>
    <property type="molecule type" value="Genomic_DNA"/>
</dbReference>
<feature type="domain" description="NAD(P)-binding" evidence="1">
    <location>
        <begin position="11"/>
        <end position="154"/>
    </location>
</feature>
<dbReference type="PANTHER" id="PTHR43355">
    <property type="entry name" value="FLAVIN REDUCTASE (NADPH)"/>
    <property type="match status" value="1"/>
</dbReference>
<dbReference type="InterPro" id="IPR036291">
    <property type="entry name" value="NAD(P)-bd_dom_sf"/>
</dbReference>
<dbReference type="Pfam" id="PF13460">
    <property type="entry name" value="NAD_binding_10"/>
    <property type="match status" value="1"/>
</dbReference>
<dbReference type="InterPro" id="IPR016040">
    <property type="entry name" value="NAD(P)-bd_dom"/>
</dbReference>
<dbReference type="GO" id="GO:0016646">
    <property type="term" value="F:oxidoreductase activity, acting on the CH-NH group of donors, NAD or NADP as acceptor"/>
    <property type="evidence" value="ECO:0007669"/>
    <property type="project" value="TreeGrafter"/>
</dbReference>
<evidence type="ECO:0000259" key="1">
    <source>
        <dbReference type="Pfam" id="PF13460"/>
    </source>
</evidence>
<reference evidence="2" key="1">
    <citation type="submission" date="2020-02" db="EMBL/GenBank/DDBJ databases">
        <authorList>
            <person name="Meier V. D."/>
        </authorList>
    </citation>
    <scope>NUCLEOTIDE SEQUENCE</scope>
    <source>
        <strain evidence="2">AVDCRST_MAG56</strain>
    </source>
</reference>
<sequence length="287" mass="32139">MSNIRKIAVIGATGMLGKPVTKQLAAAGFEVTALVRNPEKAARELPPSVKRVPADLKDLQSLKKALAGQDALYLNLSVEQTEKQSDFHPEGEGLRNALVAARENGLGRVSYLSSIVIRYPTDWWVFALKRRAVEDIKGSGLPYTLFYPTQFMETIDGRTMAGNRLLVVGQAQHPNWWIAAEDYGRQVANDFRNDHPGNREYVVQGPEPILTGDAAERFAKAYRKKPVGVARLPMGPFKLLRPLTPRFRYGYEIINALNRYPETFEAQQTWDDLGKPVITLENYARGL</sequence>
<protein>
    <submittedName>
        <fullName evidence="2">Putative NADH-ubiquinone oxidoreductase</fullName>
    </submittedName>
</protein>
<dbReference type="AlphaFoldDB" id="A0A6J4KEU4"/>
<evidence type="ECO:0000313" key="2">
    <source>
        <dbReference type="EMBL" id="CAA9304079.1"/>
    </source>
</evidence>
<gene>
    <name evidence="2" type="ORF">AVDCRST_MAG56-5676</name>
</gene>
<organism evidence="2">
    <name type="scientific">uncultured Cytophagales bacterium</name>
    <dbReference type="NCBI Taxonomy" id="158755"/>
    <lineage>
        <taxon>Bacteria</taxon>
        <taxon>Pseudomonadati</taxon>
        <taxon>Bacteroidota</taxon>
        <taxon>Sphingobacteriia</taxon>
        <taxon>Sphingobacteriales</taxon>
        <taxon>environmental samples</taxon>
    </lineage>
</organism>
<dbReference type="InterPro" id="IPR051606">
    <property type="entry name" value="Polyketide_Oxido-like"/>
</dbReference>
<dbReference type="SUPFAM" id="SSF51735">
    <property type="entry name" value="NAD(P)-binding Rossmann-fold domains"/>
    <property type="match status" value="1"/>
</dbReference>